<dbReference type="PROSITE" id="PS50885">
    <property type="entry name" value="HAMP"/>
    <property type="match status" value="1"/>
</dbReference>
<dbReference type="Gene3D" id="1.20.58.920">
    <property type="match status" value="2"/>
</dbReference>
<proteinExistence type="inferred from homology"/>
<comment type="similarity">
    <text evidence="4">Belongs to the methyl-accepting chemotaxis (MCP) protein family.</text>
</comment>
<dbReference type="PANTHER" id="PTHR32089">
    <property type="entry name" value="METHYL-ACCEPTING CHEMOTAXIS PROTEIN MCPB"/>
    <property type="match status" value="1"/>
</dbReference>
<dbReference type="SMART" id="SM00283">
    <property type="entry name" value="MA"/>
    <property type="match status" value="1"/>
</dbReference>
<accession>A0ABX7B9E5</accession>
<feature type="domain" description="T-SNARE coiled-coil homology" evidence="9">
    <location>
        <begin position="766"/>
        <end position="828"/>
    </location>
</feature>
<feature type="transmembrane region" description="Helical" evidence="7">
    <location>
        <begin position="28"/>
        <end position="50"/>
    </location>
</feature>
<feature type="domain" description="HAMP" evidence="10">
    <location>
        <begin position="521"/>
        <end position="573"/>
    </location>
</feature>
<evidence type="ECO:0000256" key="5">
    <source>
        <dbReference type="PROSITE-ProRule" id="PRU00284"/>
    </source>
</evidence>
<keyword evidence="7" id="KW-1133">Transmembrane helix</keyword>
<dbReference type="Proteomes" id="UP000595197">
    <property type="component" value="Chromosome"/>
</dbReference>
<dbReference type="PROSITE" id="PS50111">
    <property type="entry name" value="CHEMOTAXIS_TRANSDUC_2"/>
    <property type="match status" value="1"/>
</dbReference>
<name>A0ABX7B9E5_9PROT</name>
<dbReference type="SUPFAM" id="SSF58104">
    <property type="entry name" value="Methyl-accepting chemotaxis protein (MCP) signaling domain"/>
    <property type="match status" value="1"/>
</dbReference>
<dbReference type="PANTHER" id="PTHR32089:SF112">
    <property type="entry name" value="LYSOZYME-LIKE PROTEIN-RELATED"/>
    <property type="match status" value="1"/>
</dbReference>
<organism evidence="11 12">
    <name type="scientific">Skermanella cutis</name>
    <dbReference type="NCBI Taxonomy" id="2775420"/>
    <lineage>
        <taxon>Bacteria</taxon>
        <taxon>Pseudomonadati</taxon>
        <taxon>Pseudomonadota</taxon>
        <taxon>Alphaproteobacteria</taxon>
        <taxon>Rhodospirillales</taxon>
        <taxon>Azospirillaceae</taxon>
        <taxon>Skermanella</taxon>
    </lineage>
</organism>
<evidence type="ECO:0000313" key="12">
    <source>
        <dbReference type="Proteomes" id="UP000595197"/>
    </source>
</evidence>
<keyword evidence="7" id="KW-0472">Membrane</keyword>
<keyword evidence="2" id="KW-0997">Cell inner membrane</keyword>
<dbReference type="Pfam" id="PF00015">
    <property type="entry name" value="MCPsignal"/>
    <property type="match status" value="1"/>
</dbReference>
<feature type="transmembrane region" description="Helical" evidence="7">
    <location>
        <begin position="498"/>
        <end position="519"/>
    </location>
</feature>
<dbReference type="CDD" id="cd06225">
    <property type="entry name" value="HAMP"/>
    <property type="match status" value="1"/>
</dbReference>
<dbReference type="EMBL" id="CP067420">
    <property type="protein sequence ID" value="QQP89701.1"/>
    <property type="molecule type" value="Genomic_DNA"/>
</dbReference>
<sequence length="870" mass="90086">MAISSLSRDPAGRTGSAGAGIRSVGTRLYAAFAATAGLTLAAGLVANLSFGRIEDSLTSITDRGVLALKASGDLEAGSLRLTGMASELRSAHDAQARNRAVAAIEEEFRELRSALDAIESLGGIPVAGFQASARDMRAELLAIAGSMEEVERLRAARESVLDRVAESQAALLDRSARTVDEATRSLEKGTAQVVSDNGGAVDDLLNGEINSVRASLEMLSDINLAGAILIEAANLDDHRLIITLSERFQGVSRHLAAALKQLPEGPESEEAGVLVEALIDYGRGRDDLFALRKAELGAAGLAEDERVILRDRRLGVLRDMARLRDELVTILSKLADDAAFKLVIGSSEMIELGGRKISGLVANEVGTLKAALELRGEANLIAGLIASAANEGRADGLDRQRAAFEAVAARVAGLLARAPAELRDLTGGLVGLGSGGGGVFELRAAEIAALTRAAALDDAARARAASLRADVDRISGAAKDMMDVAVADARRSISASTAVMVALALAGILAVLLIGILVVRGGIVLRLRRLTDAMSRISGGDLAAPVPAGGSDEIASMASALAVFRDNALALEEERRQAEARRDQAASDRRAAMLDMAARLESRVGEVVRAVTGSSDMLQREAEEMAARTEQTRAEAMAVAAASEQASLNVAQVAGATEQLAASTGEIARQVQSSTSIAGQGVAAAERTDQTVRSMAEAAHRIGEVVEVIGGIAAQTNLLALNATIEAARAGEAGRGFAIVATEVKSLANQTARATEEISQQISQMQSVAGSTVTAIGDITDVIRRMSDMSSGIASAVEEQDATTRTISGNLQQAGLSASSVNANLTAVSAAIESGGRTAGNVLETARGLGLQARRLETEVERFLAEVRTA</sequence>
<dbReference type="Gene3D" id="1.10.287.950">
    <property type="entry name" value="Methyl-accepting chemotaxis protein"/>
    <property type="match status" value="1"/>
</dbReference>
<reference evidence="11" key="1">
    <citation type="submission" date="2021-02" db="EMBL/GenBank/DDBJ databases">
        <title>Skermanella TT6 skin isolate.</title>
        <authorList>
            <person name="Lee K."/>
            <person name="Ganzorig M."/>
        </authorList>
    </citation>
    <scope>NUCLEOTIDE SEQUENCE</scope>
    <source>
        <strain evidence="11">TT6</strain>
    </source>
</reference>
<evidence type="ECO:0000313" key="11">
    <source>
        <dbReference type="EMBL" id="QQP89701.1"/>
    </source>
</evidence>
<protein>
    <submittedName>
        <fullName evidence="11">Methyl-accepting chemotaxis protein</fullName>
    </submittedName>
</protein>
<dbReference type="RefSeq" id="WP_201076259.1">
    <property type="nucleotide sequence ID" value="NZ_CP067420.1"/>
</dbReference>
<evidence type="ECO:0000259" key="10">
    <source>
        <dbReference type="PROSITE" id="PS50885"/>
    </source>
</evidence>
<dbReference type="Pfam" id="PF00672">
    <property type="entry name" value="HAMP"/>
    <property type="match status" value="1"/>
</dbReference>
<keyword evidence="2" id="KW-1003">Cell membrane</keyword>
<evidence type="ECO:0000259" key="9">
    <source>
        <dbReference type="PROSITE" id="PS50192"/>
    </source>
</evidence>
<evidence type="ECO:0000259" key="8">
    <source>
        <dbReference type="PROSITE" id="PS50111"/>
    </source>
</evidence>
<evidence type="ECO:0000256" key="2">
    <source>
        <dbReference type="ARBA" id="ARBA00022519"/>
    </source>
</evidence>
<evidence type="ECO:0000256" key="7">
    <source>
        <dbReference type="SAM" id="Phobius"/>
    </source>
</evidence>
<dbReference type="SMART" id="SM00304">
    <property type="entry name" value="HAMP"/>
    <property type="match status" value="1"/>
</dbReference>
<feature type="coiled-coil region" evidence="6">
    <location>
        <begin position="561"/>
        <end position="588"/>
    </location>
</feature>
<keyword evidence="7" id="KW-0812">Transmembrane</keyword>
<comment type="subcellular location">
    <subcellularLocation>
        <location evidence="1">Cell inner membrane</location>
        <topology evidence="1">Multi-pass membrane protein</topology>
    </subcellularLocation>
</comment>
<keyword evidence="12" id="KW-1185">Reference proteome</keyword>
<dbReference type="InterPro" id="IPR038188">
    <property type="entry name" value="TorS_sensor_sf"/>
</dbReference>
<dbReference type="InterPro" id="IPR003660">
    <property type="entry name" value="HAMP_dom"/>
</dbReference>
<evidence type="ECO:0000256" key="3">
    <source>
        <dbReference type="ARBA" id="ARBA00023224"/>
    </source>
</evidence>
<dbReference type="Gene3D" id="6.10.340.10">
    <property type="match status" value="1"/>
</dbReference>
<keyword evidence="6" id="KW-0175">Coiled coil</keyword>
<dbReference type="PROSITE" id="PS50192">
    <property type="entry name" value="T_SNARE"/>
    <property type="match status" value="1"/>
</dbReference>
<dbReference type="InterPro" id="IPR004089">
    <property type="entry name" value="MCPsignal_dom"/>
</dbReference>
<keyword evidence="3 5" id="KW-0807">Transducer</keyword>
<dbReference type="InterPro" id="IPR000727">
    <property type="entry name" value="T_SNARE_dom"/>
</dbReference>
<evidence type="ECO:0000256" key="1">
    <source>
        <dbReference type="ARBA" id="ARBA00004429"/>
    </source>
</evidence>
<feature type="domain" description="Methyl-accepting transducer" evidence="8">
    <location>
        <begin position="614"/>
        <end position="843"/>
    </location>
</feature>
<evidence type="ECO:0000256" key="6">
    <source>
        <dbReference type="SAM" id="Coils"/>
    </source>
</evidence>
<evidence type="ECO:0000256" key="4">
    <source>
        <dbReference type="ARBA" id="ARBA00029447"/>
    </source>
</evidence>
<gene>
    <name evidence="11" type="ORF">IGS68_27705</name>
</gene>